<evidence type="ECO:0000259" key="1">
    <source>
        <dbReference type="Pfam" id="PF08447"/>
    </source>
</evidence>
<protein>
    <submittedName>
        <fullName evidence="2">PAS domain-containing protein</fullName>
    </submittedName>
</protein>
<dbReference type="Pfam" id="PF08447">
    <property type="entry name" value="PAS_3"/>
    <property type="match status" value="1"/>
</dbReference>
<dbReference type="EMBL" id="JALPRY010000001">
    <property type="protein sequence ID" value="MCK8778409.1"/>
    <property type="molecule type" value="Genomic_DNA"/>
</dbReference>
<sequence>MTAEEVVDLASAFELFGYWRLDIDSGHLFATEDICRIFGLPPTEGPLNLVTFTSRIHPDDMPVLMEIYERISQERLVYQNVYRVKSDGEGYKYVRSVGRFRDKPGTGGEIVGFTEECCPQTPAVTFSEPTAAE</sequence>
<organism evidence="2 3">
    <name type="scientific">Neorhizobium turbinariae</name>
    <dbReference type="NCBI Taxonomy" id="2937795"/>
    <lineage>
        <taxon>Bacteria</taxon>
        <taxon>Pseudomonadati</taxon>
        <taxon>Pseudomonadota</taxon>
        <taxon>Alphaproteobacteria</taxon>
        <taxon>Hyphomicrobiales</taxon>
        <taxon>Rhizobiaceae</taxon>
        <taxon>Rhizobium/Agrobacterium group</taxon>
        <taxon>Neorhizobium</taxon>
    </lineage>
</organism>
<dbReference type="Proteomes" id="UP001202827">
    <property type="component" value="Unassembled WGS sequence"/>
</dbReference>
<dbReference type="Gene3D" id="3.30.450.20">
    <property type="entry name" value="PAS domain"/>
    <property type="match status" value="1"/>
</dbReference>
<evidence type="ECO:0000313" key="2">
    <source>
        <dbReference type="EMBL" id="MCK8778409.1"/>
    </source>
</evidence>
<feature type="domain" description="PAS fold-3" evidence="1">
    <location>
        <begin position="28"/>
        <end position="113"/>
    </location>
</feature>
<gene>
    <name evidence="2" type="ORF">M0654_00295</name>
</gene>
<evidence type="ECO:0000313" key="3">
    <source>
        <dbReference type="Proteomes" id="UP001202827"/>
    </source>
</evidence>
<dbReference type="InterPro" id="IPR035965">
    <property type="entry name" value="PAS-like_dom_sf"/>
</dbReference>
<reference evidence="2 3" key="1">
    <citation type="submission" date="2022-04" db="EMBL/GenBank/DDBJ databases">
        <title>Rhizobium coralii sp. nov., isolated from coral Turbinaria peltata.</title>
        <authorList>
            <person name="Sun H."/>
        </authorList>
    </citation>
    <scope>NUCLEOTIDE SEQUENCE [LARGE SCALE GENOMIC DNA]</scope>
    <source>
        <strain evidence="2 3">NTR19</strain>
    </source>
</reference>
<keyword evidence="3" id="KW-1185">Reference proteome</keyword>
<dbReference type="CDD" id="cd00130">
    <property type="entry name" value="PAS"/>
    <property type="match status" value="1"/>
</dbReference>
<comment type="caution">
    <text evidence="2">The sequence shown here is derived from an EMBL/GenBank/DDBJ whole genome shotgun (WGS) entry which is preliminary data.</text>
</comment>
<accession>A0ABT0IKK2</accession>
<name>A0ABT0IKK2_9HYPH</name>
<dbReference type="SUPFAM" id="SSF55785">
    <property type="entry name" value="PYP-like sensor domain (PAS domain)"/>
    <property type="match status" value="1"/>
</dbReference>
<dbReference type="InterPro" id="IPR013655">
    <property type="entry name" value="PAS_fold_3"/>
</dbReference>
<proteinExistence type="predicted"/>
<dbReference type="InterPro" id="IPR000014">
    <property type="entry name" value="PAS"/>
</dbReference>